<organism evidence="1 2">
    <name type="scientific">Sorangium cellulosum</name>
    <name type="common">Polyangium cellulosum</name>
    <dbReference type="NCBI Taxonomy" id="56"/>
    <lineage>
        <taxon>Bacteria</taxon>
        <taxon>Pseudomonadati</taxon>
        <taxon>Myxococcota</taxon>
        <taxon>Polyangia</taxon>
        <taxon>Polyangiales</taxon>
        <taxon>Polyangiaceae</taxon>
        <taxon>Sorangium</taxon>
    </lineage>
</organism>
<accession>A0A150SR08</accession>
<evidence type="ECO:0000313" key="2">
    <source>
        <dbReference type="Proteomes" id="UP000075635"/>
    </source>
</evidence>
<sequence length="75" mass="8713">MSELAQVWRRSCQRTGRVMPAAKRWRSKRSTFFCFRFRRRFGRVTISLRMSGVLLLETRPPRAPGKTRASGLKGA</sequence>
<dbReference type="AlphaFoldDB" id="A0A150SR08"/>
<comment type="caution">
    <text evidence="1">The sequence shown here is derived from an EMBL/GenBank/DDBJ whole genome shotgun (WGS) entry which is preliminary data.</text>
</comment>
<dbReference type="Proteomes" id="UP000075635">
    <property type="component" value="Unassembled WGS sequence"/>
</dbReference>
<proteinExistence type="predicted"/>
<reference evidence="1 2" key="1">
    <citation type="submission" date="2014-02" db="EMBL/GenBank/DDBJ databases">
        <title>The small core and large imbalanced accessory genome model reveals a collaborative survival strategy of Sorangium cellulosum strains in nature.</title>
        <authorList>
            <person name="Han K."/>
            <person name="Peng R."/>
            <person name="Blom J."/>
            <person name="Li Y.-Z."/>
        </authorList>
    </citation>
    <scope>NUCLEOTIDE SEQUENCE [LARGE SCALE GENOMIC DNA]</scope>
    <source>
        <strain evidence="1 2">So0011-07</strain>
    </source>
</reference>
<name>A0A150SR08_SORCE</name>
<evidence type="ECO:0000313" key="1">
    <source>
        <dbReference type="EMBL" id="KYF94882.1"/>
    </source>
</evidence>
<gene>
    <name evidence="1" type="ORF">BE17_07750</name>
</gene>
<dbReference type="EMBL" id="JEMB01000695">
    <property type="protein sequence ID" value="KYF94882.1"/>
    <property type="molecule type" value="Genomic_DNA"/>
</dbReference>
<protein>
    <submittedName>
        <fullName evidence="1">Uncharacterized protein</fullName>
    </submittedName>
</protein>